<evidence type="ECO:0000256" key="2">
    <source>
        <dbReference type="ARBA" id="ARBA00023239"/>
    </source>
</evidence>
<evidence type="ECO:0000313" key="7">
    <source>
        <dbReference type="EMBL" id="QBR92849.1"/>
    </source>
</evidence>
<evidence type="ECO:0000256" key="3">
    <source>
        <dbReference type="ARBA" id="ARBA00023270"/>
    </source>
</evidence>
<organism evidence="7 8">
    <name type="scientific">Nocardioides euryhalodurans</name>
    <dbReference type="NCBI Taxonomy" id="2518370"/>
    <lineage>
        <taxon>Bacteria</taxon>
        <taxon>Bacillati</taxon>
        <taxon>Actinomycetota</taxon>
        <taxon>Actinomycetes</taxon>
        <taxon>Propionibacteriales</taxon>
        <taxon>Nocardioidaceae</taxon>
        <taxon>Nocardioides</taxon>
    </lineage>
</organism>
<proteinExistence type="inferred from homology"/>
<evidence type="ECO:0000313" key="8">
    <source>
        <dbReference type="Proteomes" id="UP000294894"/>
    </source>
</evidence>
<dbReference type="AlphaFoldDB" id="A0A4P7GLU7"/>
<dbReference type="Pfam" id="PF00701">
    <property type="entry name" value="DHDPS"/>
    <property type="match status" value="1"/>
</dbReference>
<dbReference type="RefSeq" id="WP_135077675.1">
    <property type="nucleotide sequence ID" value="NZ_CP038267.1"/>
</dbReference>
<dbReference type="PROSITE" id="PS00665">
    <property type="entry name" value="DHDPS_1"/>
    <property type="match status" value="1"/>
</dbReference>
<dbReference type="EMBL" id="CP038267">
    <property type="protein sequence ID" value="QBR92849.1"/>
    <property type="molecule type" value="Genomic_DNA"/>
</dbReference>
<dbReference type="PANTHER" id="PTHR12128:SF66">
    <property type="entry name" value="4-HYDROXY-2-OXOGLUTARATE ALDOLASE, MITOCHONDRIAL"/>
    <property type="match status" value="1"/>
</dbReference>
<dbReference type="CDD" id="cd00408">
    <property type="entry name" value="DHDPS-like"/>
    <property type="match status" value="1"/>
</dbReference>
<dbReference type="SMART" id="SM01130">
    <property type="entry name" value="DHDPS"/>
    <property type="match status" value="1"/>
</dbReference>
<gene>
    <name evidence="7" type="ORF">EXE57_11605</name>
</gene>
<feature type="active site" description="Schiff-base intermediate with substrate" evidence="5">
    <location>
        <position position="159"/>
    </location>
</feature>
<dbReference type="Proteomes" id="UP000294894">
    <property type="component" value="Chromosome"/>
</dbReference>
<keyword evidence="2 4" id="KW-0456">Lyase</keyword>
<comment type="similarity">
    <text evidence="1 4">Belongs to the DapA family.</text>
</comment>
<evidence type="ECO:0000256" key="6">
    <source>
        <dbReference type="PIRSR" id="PIRSR001365-2"/>
    </source>
</evidence>
<dbReference type="OrthoDB" id="3680506at2"/>
<dbReference type="PANTHER" id="PTHR12128">
    <property type="entry name" value="DIHYDRODIPICOLINATE SYNTHASE"/>
    <property type="match status" value="1"/>
</dbReference>
<dbReference type="SUPFAM" id="SSF51569">
    <property type="entry name" value="Aldolase"/>
    <property type="match status" value="1"/>
</dbReference>
<feature type="binding site" evidence="6">
    <location>
        <position position="200"/>
    </location>
    <ligand>
        <name>pyruvate</name>
        <dbReference type="ChEBI" id="CHEBI:15361"/>
    </ligand>
</feature>
<feature type="active site" description="Proton donor/acceptor" evidence="5">
    <location>
        <position position="135"/>
    </location>
</feature>
<protein>
    <submittedName>
        <fullName evidence="7">Dihydrodipicolinate synthase family protein</fullName>
    </submittedName>
</protein>
<keyword evidence="8" id="KW-1185">Reference proteome</keyword>
<dbReference type="Gene3D" id="3.20.20.70">
    <property type="entry name" value="Aldolase class I"/>
    <property type="match status" value="1"/>
</dbReference>
<dbReference type="InterPro" id="IPR013785">
    <property type="entry name" value="Aldolase_TIM"/>
</dbReference>
<evidence type="ECO:0000256" key="4">
    <source>
        <dbReference type="PIRNR" id="PIRNR001365"/>
    </source>
</evidence>
<sequence length="258" mass="26116">MSHTPLFTGVGVALVTLFDDEGAVDARATADLALELVGAGMRSVVVTGTTGEAAALSAEERVAVVRAVREAVPTDVPVVAGTGAPTGRTAAGFTRDALAAGADAVLVLSPHGVVDPRPYFDQVVRAADGGHVLGYHFPAFAAPGIEVPVLAELGIDGVKDSSGDAERLLREVTELDGLPVYVGSSAVLVQAGATGVAGAILTMANAEPELCVRAFAGDGDAQRELMTAHLVGTRDLPDGIKALVAKRFGTSTVARVGR</sequence>
<evidence type="ECO:0000256" key="1">
    <source>
        <dbReference type="ARBA" id="ARBA00007592"/>
    </source>
</evidence>
<dbReference type="PIRSF" id="PIRSF001365">
    <property type="entry name" value="DHDPS"/>
    <property type="match status" value="1"/>
</dbReference>
<evidence type="ECO:0000256" key="5">
    <source>
        <dbReference type="PIRSR" id="PIRSR001365-1"/>
    </source>
</evidence>
<keyword evidence="3" id="KW-0704">Schiff base</keyword>
<feature type="binding site" evidence="6">
    <location>
        <position position="50"/>
    </location>
    <ligand>
        <name>pyruvate</name>
        <dbReference type="ChEBI" id="CHEBI:15361"/>
    </ligand>
</feature>
<dbReference type="InterPro" id="IPR020624">
    <property type="entry name" value="Schiff_base-form_aldolases_CS"/>
</dbReference>
<name>A0A4P7GLU7_9ACTN</name>
<dbReference type="PRINTS" id="PR00146">
    <property type="entry name" value="DHPICSNTHASE"/>
</dbReference>
<dbReference type="GO" id="GO:0008840">
    <property type="term" value="F:4-hydroxy-tetrahydrodipicolinate synthase activity"/>
    <property type="evidence" value="ECO:0007669"/>
    <property type="project" value="TreeGrafter"/>
</dbReference>
<reference evidence="7 8" key="1">
    <citation type="submission" date="2019-03" db="EMBL/GenBank/DDBJ databases">
        <title>Three New Species of Nocardioides, Nocardioides euryhalodurans sp. nov., Nocardioides seonyuensis sp. nov. and Nocardioides eburneoflavus sp. nov., Iolated from Soil.</title>
        <authorList>
            <person name="Roh S.G."/>
            <person name="Lee C."/>
            <person name="Kim M.-K."/>
            <person name="Kim S.B."/>
        </authorList>
    </citation>
    <scope>NUCLEOTIDE SEQUENCE [LARGE SCALE GENOMIC DNA]</scope>
    <source>
        <strain evidence="7 8">MMS17-SY117</strain>
    </source>
</reference>
<dbReference type="KEGG" id="noy:EXE57_11605"/>
<accession>A0A4P7GLU7</accession>
<dbReference type="InterPro" id="IPR002220">
    <property type="entry name" value="DapA-like"/>
</dbReference>